<organism evidence="1 2">
    <name type="scientific">Marmota monax</name>
    <name type="common">Woodchuck</name>
    <dbReference type="NCBI Taxonomy" id="9995"/>
    <lineage>
        <taxon>Eukaryota</taxon>
        <taxon>Metazoa</taxon>
        <taxon>Chordata</taxon>
        <taxon>Craniata</taxon>
        <taxon>Vertebrata</taxon>
        <taxon>Euteleostomi</taxon>
        <taxon>Mammalia</taxon>
        <taxon>Eutheria</taxon>
        <taxon>Euarchontoglires</taxon>
        <taxon>Glires</taxon>
        <taxon>Rodentia</taxon>
        <taxon>Sciuromorpha</taxon>
        <taxon>Sciuridae</taxon>
        <taxon>Xerinae</taxon>
        <taxon>Marmotini</taxon>
        <taxon>Marmota</taxon>
    </lineage>
</organism>
<evidence type="ECO:0000313" key="2">
    <source>
        <dbReference type="Proteomes" id="UP000335636"/>
    </source>
</evidence>
<sequence length="51" mass="5708">MSNQRRDLALEGIVLIITALGVPEYQTPDLARLSRKPHFLCTFSVHSLALD</sequence>
<dbReference type="AlphaFoldDB" id="A0A5E4C2G1"/>
<gene>
    <name evidence="1" type="ORF">MONAX_5E037328</name>
</gene>
<name>A0A5E4C2G1_MARMO</name>
<protein>
    <submittedName>
        <fullName evidence="1">Uncharacterized protein</fullName>
    </submittedName>
</protein>
<keyword evidence="2" id="KW-1185">Reference proteome</keyword>
<dbReference type="Proteomes" id="UP000335636">
    <property type="component" value="Unassembled WGS sequence"/>
</dbReference>
<dbReference type="EMBL" id="CABDUW010000855">
    <property type="protein sequence ID" value="VTJ76067.1"/>
    <property type="molecule type" value="Genomic_DNA"/>
</dbReference>
<accession>A0A5E4C2G1</accession>
<comment type="caution">
    <text evidence="1">The sequence shown here is derived from an EMBL/GenBank/DDBJ whole genome shotgun (WGS) entry which is preliminary data.</text>
</comment>
<evidence type="ECO:0000313" key="1">
    <source>
        <dbReference type="EMBL" id="VTJ76067.1"/>
    </source>
</evidence>
<feature type="non-terminal residue" evidence="1">
    <location>
        <position position="51"/>
    </location>
</feature>
<reference evidence="1" key="1">
    <citation type="submission" date="2019-04" db="EMBL/GenBank/DDBJ databases">
        <authorList>
            <person name="Alioto T."/>
            <person name="Alioto T."/>
        </authorList>
    </citation>
    <scope>NUCLEOTIDE SEQUENCE [LARGE SCALE GENOMIC DNA]</scope>
</reference>
<proteinExistence type="predicted"/>